<dbReference type="Proteomes" id="UP001321479">
    <property type="component" value="Segment"/>
</dbReference>
<dbReference type="PRINTS" id="PR01038">
    <property type="entry name" value="TRNASYNTHARG"/>
</dbReference>
<comment type="catalytic activity">
    <reaction evidence="8">
        <text>tRNA(Arg) + L-arginine + ATP = L-arginyl-tRNA(Arg) + AMP + diphosphate</text>
        <dbReference type="Rhea" id="RHEA:20301"/>
        <dbReference type="Rhea" id="RHEA-COMP:9658"/>
        <dbReference type="Rhea" id="RHEA-COMP:9673"/>
        <dbReference type="ChEBI" id="CHEBI:30616"/>
        <dbReference type="ChEBI" id="CHEBI:32682"/>
        <dbReference type="ChEBI" id="CHEBI:33019"/>
        <dbReference type="ChEBI" id="CHEBI:78442"/>
        <dbReference type="ChEBI" id="CHEBI:78513"/>
        <dbReference type="ChEBI" id="CHEBI:456215"/>
        <dbReference type="EC" id="6.1.1.19"/>
    </reaction>
</comment>
<dbReference type="Pfam" id="PF00750">
    <property type="entry name" value="tRNA-synt_1d"/>
    <property type="match status" value="1"/>
</dbReference>
<dbReference type="NCBIfam" id="TIGR00456">
    <property type="entry name" value="argS"/>
    <property type="match status" value="1"/>
</dbReference>
<keyword evidence="7" id="KW-0030">Aminoacyl-tRNA synthetase</keyword>
<dbReference type="GeneID" id="80558701"/>
<feature type="domain" description="DALR anticodon binding" evidence="9">
    <location>
        <begin position="473"/>
        <end position="591"/>
    </location>
</feature>
<dbReference type="EC" id="6.1.1.19" evidence="2"/>
<evidence type="ECO:0000256" key="6">
    <source>
        <dbReference type="ARBA" id="ARBA00022917"/>
    </source>
</evidence>
<dbReference type="RefSeq" id="YP_010842104.1">
    <property type="nucleotide sequence ID" value="NC_079139.1"/>
</dbReference>
<dbReference type="PROSITE" id="PS00178">
    <property type="entry name" value="AA_TRNA_LIGASE_I"/>
    <property type="match status" value="1"/>
</dbReference>
<evidence type="ECO:0000256" key="7">
    <source>
        <dbReference type="ARBA" id="ARBA00023146"/>
    </source>
</evidence>
<dbReference type="InterPro" id="IPR008909">
    <property type="entry name" value="DALR_anticod-bd"/>
</dbReference>
<keyword evidence="11" id="KW-1185">Reference proteome</keyword>
<dbReference type="PANTHER" id="PTHR11956">
    <property type="entry name" value="ARGINYL-TRNA SYNTHETASE"/>
    <property type="match status" value="1"/>
</dbReference>
<protein>
    <recommendedName>
        <fullName evidence="2">arginine--tRNA ligase</fullName>
        <ecNumber evidence="2">6.1.1.19</ecNumber>
    </recommendedName>
</protein>
<name>A0ABM7NTQ4_9VIRU</name>
<dbReference type="Gene3D" id="1.10.730.10">
    <property type="entry name" value="Isoleucyl-tRNA Synthetase, Domain 1"/>
    <property type="match status" value="1"/>
</dbReference>
<organism evidence="10 11">
    <name type="scientific">Cotonvirus japonicus</name>
    <dbReference type="NCBI Taxonomy" id="2811091"/>
    <lineage>
        <taxon>Viruses</taxon>
        <taxon>Varidnaviria</taxon>
        <taxon>Bamfordvirae</taxon>
        <taxon>Nucleocytoviricota</taxon>
        <taxon>Megaviricetes</taxon>
        <taxon>Imitervirales</taxon>
        <taxon>Mimiviridae</taxon>
        <taxon>Megamimivirinae</taxon>
        <taxon>Cotonvirus</taxon>
        <taxon>Cotonvirus japonicum</taxon>
    </lineage>
</organism>
<keyword evidence="5" id="KW-0067">ATP-binding</keyword>
<keyword evidence="4" id="KW-0547">Nucleotide-binding</keyword>
<evidence type="ECO:0000313" key="11">
    <source>
        <dbReference type="Proteomes" id="UP001321479"/>
    </source>
</evidence>
<dbReference type="SUPFAM" id="SSF52374">
    <property type="entry name" value="Nucleotidylyl transferase"/>
    <property type="match status" value="1"/>
</dbReference>
<dbReference type="SUPFAM" id="SSF47323">
    <property type="entry name" value="Anticodon-binding domain of a subclass of class I aminoacyl-tRNA synthetases"/>
    <property type="match status" value="1"/>
</dbReference>
<accession>A0ABM7NTQ4</accession>
<evidence type="ECO:0000259" key="9">
    <source>
        <dbReference type="SMART" id="SM00836"/>
    </source>
</evidence>
<dbReference type="InterPro" id="IPR009080">
    <property type="entry name" value="tRNAsynth_Ia_anticodon-bd"/>
</dbReference>
<reference evidence="10 11" key="1">
    <citation type="submission" date="2021-02" db="EMBL/GenBank/DDBJ databases">
        <title>Cotonvirus japonicus, which uses Golgi apparatus of host cells for its virion factory, phylogenetically links tailed tupanvirus and icosahedral mimivirus.</title>
        <authorList>
            <person name="Takahashi H."/>
            <person name="Fukaya S."/>
            <person name="Song C."/>
            <person name="Murata K."/>
            <person name="Takemura M."/>
        </authorList>
    </citation>
    <scope>NUCLEOTIDE SEQUENCE [LARGE SCALE GENOMIC DNA]</scope>
</reference>
<evidence type="ECO:0000256" key="4">
    <source>
        <dbReference type="ARBA" id="ARBA00022741"/>
    </source>
</evidence>
<dbReference type="InterPro" id="IPR001278">
    <property type="entry name" value="Arg-tRNA-ligase"/>
</dbReference>
<sequence>MDTITINNILQSSIKLAFPNLTLDFNKFNVVPGISTDYQFNRTISIAKDIGLSEQIVLEKIVELLSNCDKLEHVQIINVRGKNFIGFNVRSDYLNYLINNLYKTSIINNSLEPPSFDHYYNKTIVDFSSPNIAKEMHVGHLRSTIIGESLCRCLEYCGFNVNRVNHVGDWGTQFGMLIAFIKKFNIEIEDLSQLMTIYKKSRELFVSDEQFKHQAHWETVKLQQGDFDNLFLWRKIYNISIDSFNKIYKILDTHADIKGESFYQSRMEQLIIDIKPYIKIESKMKLLSINDDNDDNGSKTVKNNIRYETPALILQKSDGGFTYDTSDMAALRYRIFEEKADRIIYVVDSGQQQHFDNLFAASKKLQWTDGIKLNHVGFGLVLGSNGQKLKTRSGETVKLQDVLDQVFDHAKFVTTELTQGKNIDWSPEMISSISEKISINCIKYTDLNNPHTNNYRFDVKRMLNAKGNTAVYLMYTMARCKSILRKTQDFNILDGCLEISCPDYREIVFIILQYKEIVFNTINDLAPHHLCTYLYKLACSTTKFYSKNRCIEYKNDIITNINTNNIRLINMVVIVMSQIFNLIGLQVVEEI</sequence>
<dbReference type="CDD" id="cd00671">
    <property type="entry name" value="ArgRS_core"/>
    <property type="match status" value="1"/>
</dbReference>
<evidence type="ECO:0000256" key="1">
    <source>
        <dbReference type="ARBA" id="ARBA00005594"/>
    </source>
</evidence>
<dbReference type="EMBL" id="AP024483">
    <property type="protein sequence ID" value="BCS83496.1"/>
    <property type="molecule type" value="Genomic_DNA"/>
</dbReference>
<dbReference type="InterPro" id="IPR001412">
    <property type="entry name" value="aa-tRNA-synth_I_CS"/>
</dbReference>
<proteinExistence type="inferred from homology"/>
<dbReference type="PANTHER" id="PTHR11956:SF5">
    <property type="entry name" value="ARGININE--TRNA LIGASE, CYTOPLASMIC"/>
    <property type="match status" value="1"/>
</dbReference>
<keyword evidence="6" id="KW-0648">Protein biosynthesis</keyword>
<evidence type="ECO:0000256" key="3">
    <source>
        <dbReference type="ARBA" id="ARBA00022598"/>
    </source>
</evidence>
<dbReference type="InterPro" id="IPR014729">
    <property type="entry name" value="Rossmann-like_a/b/a_fold"/>
</dbReference>
<evidence type="ECO:0000256" key="8">
    <source>
        <dbReference type="ARBA" id="ARBA00049339"/>
    </source>
</evidence>
<dbReference type="Pfam" id="PF05746">
    <property type="entry name" value="DALR_1"/>
    <property type="match status" value="1"/>
</dbReference>
<evidence type="ECO:0000256" key="5">
    <source>
        <dbReference type="ARBA" id="ARBA00022840"/>
    </source>
</evidence>
<dbReference type="Gene3D" id="3.40.50.620">
    <property type="entry name" value="HUPs"/>
    <property type="match status" value="1"/>
</dbReference>
<keyword evidence="3" id="KW-0436">Ligase</keyword>
<comment type="similarity">
    <text evidence="1">Belongs to the class-I aminoacyl-tRNA synthetase family.</text>
</comment>
<evidence type="ECO:0000256" key="2">
    <source>
        <dbReference type="ARBA" id="ARBA00012837"/>
    </source>
</evidence>
<dbReference type="SMART" id="SM00836">
    <property type="entry name" value="DALR_1"/>
    <property type="match status" value="1"/>
</dbReference>
<evidence type="ECO:0000313" key="10">
    <source>
        <dbReference type="EMBL" id="BCS83496.1"/>
    </source>
</evidence>
<dbReference type="InterPro" id="IPR035684">
    <property type="entry name" value="ArgRS_core"/>
</dbReference>